<accession>A0A3B0T0W2</accession>
<dbReference type="EMBL" id="UOEH01000553">
    <property type="protein sequence ID" value="VAW06997.1"/>
    <property type="molecule type" value="Genomic_DNA"/>
</dbReference>
<proteinExistence type="predicted"/>
<sequence length="65" mass="6724">LIPGLPQDAYFMSGHEGQFVFIIPSKNMVIVRTGITRGTPAIAASAPLIAALYGAVGEPAATPEQ</sequence>
<evidence type="ECO:0000313" key="1">
    <source>
        <dbReference type="EMBL" id="VAW06997.1"/>
    </source>
</evidence>
<organism evidence="1">
    <name type="scientific">hydrothermal vent metagenome</name>
    <dbReference type="NCBI Taxonomy" id="652676"/>
    <lineage>
        <taxon>unclassified sequences</taxon>
        <taxon>metagenomes</taxon>
        <taxon>ecological metagenomes</taxon>
    </lineage>
</organism>
<dbReference type="AlphaFoldDB" id="A0A3B0T0W2"/>
<reference evidence="1" key="1">
    <citation type="submission" date="2018-06" db="EMBL/GenBank/DDBJ databases">
        <authorList>
            <person name="Zhirakovskaya E."/>
        </authorList>
    </citation>
    <scope>NUCLEOTIDE SEQUENCE</scope>
</reference>
<dbReference type="InterPro" id="IPR012338">
    <property type="entry name" value="Beta-lactam/transpept-like"/>
</dbReference>
<dbReference type="SUPFAM" id="SSF56601">
    <property type="entry name" value="beta-lactamase/transpeptidase-like"/>
    <property type="match status" value="1"/>
</dbReference>
<dbReference type="Gene3D" id="3.40.710.10">
    <property type="entry name" value="DD-peptidase/beta-lactamase superfamily"/>
    <property type="match status" value="1"/>
</dbReference>
<name>A0A3B0T0W2_9ZZZZ</name>
<protein>
    <submittedName>
        <fullName evidence="1">Uncharacterized protein</fullName>
    </submittedName>
</protein>
<feature type="non-terminal residue" evidence="1">
    <location>
        <position position="1"/>
    </location>
</feature>
<gene>
    <name evidence="1" type="ORF">MNBD_ALPHA05-789</name>
</gene>